<dbReference type="PANTHER" id="PTHR13064">
    <property type="entry name" value="TRANSMEMBRANE PROTEIN 9 FAMILY MEMBER"/>
    <property type="match status" value="1"/>
</dbReference>
<evidence type="ECO:0000256" key="1">
    <source>
        <dbReference type="ARBA" id="ARBA00004370"/>
    </source>
</evidence>
<evidence type="ECO:0000313" key="7">
    <source>
        <dbReference type="EMBL" id="KAF3860418.1"/>
    </source>
</evidence>
<evidence type="ECO:0008006" key="9">
    <source>
        <dbReference type="Google" id="ProtNLM"/>
    </source>
</evidence>
<accession>A0A7J5ZJC3</accession>
<protein>
    <recommendedName>
        <fullName evidence="9">Transmembrane protein 9</fullName>
    </recommendedName>
</protein>
<feature type="transmembrane region" description="Helical" evidence="6">
    <location>
        <begin position="342"/>
        <end position="361"/>
    </location>
</feature>
<name>A0A7J5ZJC3_DISMA</name>
<dbReference type="Pfam" id="PF05434">
    <property type="entry name" value="Tmemb_9"/>
    <property type="match status" value="2"/>
</dbReference>
<reference evidence="7 8" key="1">
    <citation type="submission" date="2020-03" db="EMBL/GenBank/DDBJ databases">
        <title>Dissostichus mawsoni Genome sequencing and assembly.</title>
        <authorList>
            <person name="Park H."/>
        </authorList>
    </citation>
    <scope>NUCLEOTIDE SEQUENCE [LARGE SCALE GENOMIC DNA]</scope>
    <source>
        <strain evidence="7">DM0001</strain>
        <tissue evidence="7">Muscle</tissue>
    </source>
</reference>
<evidence type="ECO:0000313" key="8">
    <source>
        <dbReference type="Proteomes" id="UP000518266"/>
    </source>
</evidence>
<proteinExistence type="inferred from homology"/>
<keyword evidence="5 6" id="KW-0472">Membrane</keyword>
<dbReference type="OrthoDB" id="10059035at2759"/>
<dbReference type="GO" id="GO:0005765">
    <property type="term" value="C:lysosomal membrane"/>
    <property type="evidence" value="ECO:0007669"/>
    <property type="project" value="InterPro"/>
</dbReference>
<comment type="caution">
    <text evidence="7">The sequence shown here is derived from an EMBL/GenBank/DDBJ whole genome shotgun (WGS) entry which is preliminary data.</text>
</comment>
<organism evidence="7 8">
    <name type="scientific">Dissostichus mawsoni</name>
    <name type="common">Antarctic cod</name>
    <dbReference type="NCBI Taxonomy" id="36200"/>
    <lineage>
        <taxon>Eukaryota</taxon>
        <taxon>Metazoa</taxon>
        <taxon>Chordata</taxon>
        <taxon>Craniata</taxon>
        <taxon>Vertebrata</taxon>
        <taxon>Euteleostomi</taxon>
        <taxon>Actinopterygii</taxon>
        <taxon>Neopterygii</taxon>
        <taxon>Teleostei</taxon>
        <taxon>Neoteleostei</taxon>
        <taxon>Acanthomorphata</taxon>
        <taxon>Eupercaria</taxon>
        <taxon>Perciformes</taxon>
        <taxon>Notothenioidei</taxon>
        <taxon>Nototheniidae</taxon>
        <taxon>Dissostichus</taxon>
    </lineage>
</organism>
<evidence type="ECO:0000256" key="5">
    <source>
        <dbReference type="ARBA" id="ARBA00023136"/>
    </source>
</evidence>
<dbReference type="Proteomes" id="UP000518266">
    <property type="component" value="Unassembled WGS sequence"/>
</dbReference>
<evidence type="ECO:0000256" key="2">
    <source>
        <dbReference type="ARBA" id="ARBA00007264"/>
    </source>
</evidence>
<evidence type="ECO:0000256" key="3">
    <source>
        <dbReference type="ARBA" id="ARBA00022692"/>
    </source>
</evidence>
<comment type="subcellular location">
    <subcellularLocation>
        <location evidence="1">Membrane</location>
    </subcellularLocation>
</comment>
<keyword evidence="8" id="KW-1185">Reference proteome</keyword>
<comment type="similarity">
    <text evidence="2">Belongs to the TMEM9 family.</text>
</comment>
<keyword evidence="4 6" id="KW-1133">Transmembrane helix</keyword>
<evidence type="ECO:0000256" key="6">
    <source>
        <dbReference type="SAM" id="Phobius"/>
    </source>
</evidence>
<sequence length="407" mass="43929">MGTLSVLSALSKHPILKRKKGKKLPASYTAGQGLTSSPLVCSPLRRAFTRDGRNTKKAGIDFLLGGGGREEGCWRVAGLTAHIKLPSFFSPLSLSPLLLICLALEGPSVCQPGSGASPSNPTSSWPSDPKLTPHGSCFCASLLKERNSKHGGKGEEEEATSLPAFAGDALSSASISAQLSVAGLSSHLADTGSSADTSTLHGLSWLTGSCLVLYENKIQRKGVEQKGTADDVIKVICSGEEMWPGRGGSSTFVVAAVLTFFLLDAVAYVQAKNFEDVRCKCICPPYRNITGHIYNRNVSQKDCNCLHVVEPMPVPGHDVEAYCLLCECKYEERSSNTIKVTIIIYLSVVGALLLYMLFLLLEMRPPVDSAQAKGNTVLERVEGAQQRWKKQVQEQRKTVFDRHKMLS</sequence>
<gene>
    <name evidence="7" type="ORF">F7725_000673</name>
</gene>
<dbReference type="PANTHER" id="PTHR13064:SF1">
    <property type="entry name" value="PROTON-TRANSPORTING V-TYPE ATPASE COMPLEX ASSEMBLY REGULATOR TMEM9"/>
    <property type="match status" value="1"/>
</dbReference>
<dbReference type="EMBL" id="JAAKFY010000002">
    <property type="protein sequence ID" value="KAF3860418.1"/>
    <property type="molecule type" value="Genomic_DNA"/>
</dbReference>
<keyword evidence="3 6" id="KW-0812">Transmembrane</keyword>
<dbReference type="AlphaFoldDB" id="A0A7J5ZJC3"/>
<dbReference type="InterPro" id="IPR008853">
    <property type="entry name" value="TMEM9/TMEM9B"/>
</dbReference>
<evidence type="ECO:0000256" key="4">
    <source>
        <dbReference type="ARBA" id="ARBA00022989"/>
    </source>
</evidence>